<proteinExistence type="predicted"/>
<evidence type="ECO:0000256" key="5">
    <source>
        <dbReference type="SAM" id="MobiDB-lite"/>
    </source>
</evidence>
<evidence type="ECO:0000256" key="2">
    <source>
        <dbReference type="ARBA" id="ARBA00022692"/>
    </source>
</evidence>
<keyword evidence="2 6" id="KW-0812">Transmembrane</keyword>
<evidence type="ECO:0000256" key="6">
    <source>
        <dbReference type="SAM" id="Phobius"/>
    </source>
</evidence>
<feature type="transmembrane region" description="Helical" evidence="6">
    <location>
        <begin position="68"/>
        <end position="91"/>
    </location>
</feature>
<feature type="transmembrane region" description="Helical" evidence="6">
    <location>
        <begin position="160"/>
        <end position="181"/>
    </location>
</feature>
<sequence length="239" mass="24222">MRSRGATPDPEATASRTGVAPVAGSAHGAPGRTREERWQERLALPVLVAALASVPAMFLTVAEGTLGTAGHVVDLVSGLVLVAETVILLVVAENKRAWIRGHLGLLALTAAVVVAVVFALGPVQILRLVRTVGALRILRAGRIVKAARSVSDRMGFSGRLAHVAAAGAGVLVAVFVGVVLADPTSRSRDLLTAVLGDVGTPAIVVLSAVAGVVLGVATYLLARDPGAGADADDGVRPAR</sequence>
<dbReference type="InterPro" id="IPR027359">
    <property type="entry name" value="Volt_channel_dom_sf"/>
</dbReference>
<keyword evidence="3 6" id="KW-1133">Transmembrane helix</keyword>
<dbReference type="EMBL" id="JASNFN010000024">
    <property type="protein sequence ID" value="MDP5184443.1"/>
    <property type="molecule type" value="Genomic_DNA"/>
</dbReference>
<keyword evidence="4 6" id="KW-0472">Membrane</keyword>
<comment type="caution">
    <text evidence="7">The sequence shown here is derived from an EMBL/GenBank/DDBJ whole genome shotgun (WGS) entry which is preliminary data.</text>
</comment>
<dbReference type="RefSeq" id="WP_306001007.1">
    <property type="nucleotide sequence ID" value="NZ_JASNFN010000024.1"/>
</dbReference>
<keyword evidence="8" id="KW-1185">Reference proteome</keyword>
<reference evidence="8" key="1">
    <citation type="submission" date="2023-05" db="EMBL/GenBank/DDBJ databases">
        <title>Draft genome of Pseudofrankia sp. BMG5.37.</title>
        <authorList>
            <person name="Gtari M."/>
            <person name="Ghodhbane F."/>
            <person name="Sbissi I."/>
        </authorList>
    </citation>
    <scope>NUCLEOTIDE SEQUENCE [LARGE SCALE GENOMIC DNA]</scope>
    <source>
        <strain evidence="8">BMG 814</strain>
    </source>
</reference>
<organism evidence="7 8">
    <name type="scientific">Blastococcus carthaginiensis</name>
    <dbReference type="NCBI Taxonomy" id="3050034"/>
    <lineage>
        <taxon>Bacteria</taxon>
        <taxon>Bacillati</taxon>
        <taxon>Actinomycetota</taxon>
        <taxon>Actinomycetes</taxon>
        <taxon>Geodermatophilales</taxon>
        <taxon>Geodermatophilaceae</taxon>
        <taxon>Blastococcus</taxon>
    </lineage>
</organism>
<dbReference type="Proteomes" id="UP001233673">
    <property type="component" value="Unassembled WGS sequence"/>
</dbReference>
<dbReference type="Gene3D" id="1.20.120.350">
    <property type="entry name" value="Voltage-gated potassium channels. Chain C"/>
    <property type="match status" value="1"/>
</dbReference>
<dbReference type="SUPFAM" id="SSF81324">
    <property type="entry name" value="Voltage-gated potassium channels"/>
    <property type="match status" value="1"/>
</dbReference>
<feature type="transmembrane region" description="Helical" evidence="6">
    <location>
        <begin position="202"/>
        <end position="222"/>
    </location>
</feature>
<evidence type="ECO:0000313" key="7">
    <source>
        <dbReference type="EMBL" id="MDP5184443.1"/>
    </source>
</evidence>
<feature type="transmembrane region" description="Helical" evidence="6">
    <location>
        <begin position="103"/>
        <end position="125"/>
    </location>
</feature>
<feature type="region of interest" description="Disordered" evidence="5">
    <location>
        <begin position="1"/>
        <end position="33"/>
    </location>
</feature>
<accession>A0ABT9IFU1</accession>
<name>A0ABT9IFU1_9ACTN</name>
<gene>
    <name evidence="7" type="ORF">QOZ88_17545</name>
</gene>
<evidence type="ECO:0000256" key="1">
    <source>
        <dbReference type="ARBA" id="ARBA00004141"/>
    </source>
</evidence>
<comment type="subcellular location">
    <subcellularLocation>
        <location evidence="1">Membrane</location>
        <topology evidence="1">Multi-pass membrane protein</topology>
    </subcellularLocation>
</comment>
<evidence type="ECO:0000313" key="8">
    <source>
        <dbReference type="Proteomes" id="UP001233673"/>
    </source>
</evidence>
<protein>
    <submittedName>
        <fullName evidence="7">Uncharacterized protein</fullName>
    </submittedName>
</protein>
<evidence type="ECO:0000256" key="4">
    <source>
        <dbReference type="ARBA" id="ARBA00023136"/>
    </source>
</evidence>
<feature type="transmembrane region" description="Helical" evidence="6">
    <location>
        <begin position="42"/>
        <end position="62"/>
    </location>
</feature>
<evidence type="ECO:0000256" key="3">
    <source>
        <dbReference type="ARBA" id="ARBA00022989"/>
    </source>
</evidence>